<evidence type="ECO:0000313" key="2">
    <source>
        <dbReference type="Proteomes" id="UP000199228"/>
    </source>
</evidence>
<dbReference type="PIRSF" id="PIRSF014677">
    <property type="entry name" value="UCP014677"/>
    <property type="match status" value="1"/>
</dbReference>
<evidence type="ECO:0000313" key="1">
    <source>
        <dbReference type="EMBL" id="SDB02346.1"/>
    </source>
</evidence>
<proteinExistence type="predicted"/>
<protein>
    <submittedName>
        <fullName evidence="1">SIR2-like domain-containing protein</fullName>
    </submittedName>
</protein>
<dbReference type="EMBL" id="FMXR01000004">
    <property type="protein sequence ID" value="SDB02346.1"/>
    <property type="molecule type" value="Genomic_DNA"/>
</dbReference>
<sequence>MTMEELVENFNTTPFLFVGSGMSRRYLNLPDWKGLLKHFVNQLGKDEFAYNAFENKAKSDECKAGIMPKIAELIQKDYDAKWFAEPAIRTADEHALEAIHRGVSPFKVEIAEYIRNNCLRQDSYKEELDELRQLSERSISGVITTNYDKLLEQIFGGYSTYVGQNELIFSALQGVAEIYKIHGDIDKPDSIVINEDDYVEFESKSAYLAAKLLTIFMEYPIIFMGYSISDSNIINIIKAIVECLNDEQLKMLEDRFIFVEYRENFVGTEITPYVIMEGDKPLSMKRVILSDFMLLYKALENKRAKLPVKILRRFKQEIYDYTITSVPTGHLRVAALDDKRVGDEELVLSIGRMSDYGLKGLRGIRPNEWYRNIILNDLDFTADDLLEYAFPSLIKQNSGRLPINKYLNEATKKFEECEKVAAALDFEHIISNTIKRNRRCLGQYTSVTQIWNQEKLSLERATRLISHLPEDKIDVSELEKILQEIFSNDANVLETAPDGTRSHIRRLILVYDYLKWRK</sequence>
<keyword evidence="2" id="KW-1185">Reference proteome</keyword>
<dbReference type="OrthoDB" id="78172at2"/>
<dbReference type="Proteomes" id="UP000199228">
    <property type="component" value="Unassembled WGS sequence"/>
</dbReference>
<dbReference type="RefSeq" id="WP_090171018.1">
    <property type="nucleotide sequence ID" value="NZ_FMXR01000004.1"/>
</dbReference>
<name>A0A1G6A294_EUBOX</name>
<dbReference type="InterPro" id="IPR011202">
    <property type="entry name" value="UCP014677"/>
</dbReference>
<gene>
    <name evidence="1" type="ORF">SAMN02910417_00157</name>
</gene>
<organism evidence="1 2">
    <name type="scientific">Eubacterium oxidoreducens</name>
    <dbReference type="NCBI Taxonomy" id="1732"/>
    <lineage>
        <taxon>Bacteria</taxon>
        <taxon>Bacillati</taxon>
        <taxon>Bacillota</taxon>
        <taxon>Clostridia</taxon>
        <taxon>Eubacteriales</taxon>
        <taxon>Eubacteriaceae</taxon>
        <taxon>Eubacterium</taxon>
    </lineage>
</organism>
<dbReference type="AlphaFoldDB" id="A0A1G6A294"/>
<accession>A0A1G6A294</accession>
<reference evidence="1 2" key="1">
    <citation type="submission" date="2016-10" db="EMBL/GenBank/DDBJ databases">
        <authorList>
            <person name="de Groot N.N."/>
        </authorList>
    </citation>
    <scope>NUCLEOTIDE SEQUENCE [LARGE SCALE GENOMIC DNA]</scope>
    <source>
        <strain evidence="1 2">DSM 3217</strain>
    </source>
</reference>
<dbReference type="Pfam" id="PF13289">
    <property type="entry name" value="SIR2_2"/>
    <property type="match status" value="1"/>
</dbReference>